<dbReference type="Pfam" id="PF01416">
    <property type="entry name" value="PseudoU_synth_1"/>
    <property type="match status" value="2"/>
</dbReference>
<comment type="similarity">
    <text evidence="1 4">Belongs to the tRNA pseudouridine synthase TruA family.</text>
</comment>
<evidence type="ECO:0000313" key="6">
    <source>
        <dbReference type="EMBL" id="EWM28056.1"/>
    </source>
</evidence>
<proteinExistence type="inferred from homology"/>
<feature type="domain" description="Pseudouridine synthase I TruA alpha/beta" evidence="5">
    <location>
        <begin position="165"/>
        <end position="278"/>
    </location>
</feature>
<evidence type="ECO:0000256" key="2">
    <source>
        <dbReference type="ARBA" id="ARBA00022694"/>
    </source>
</evidence>
<dbReference type="PANTHER" id="PTHR11142:SF0">
    <property type="entry name" value="TRNA PSEUDOURIDINE SYNTHASE-LIKE 1"/>
    <property type="match status" value="1"/>
</dbReference>
<evidence type="ECO:0000259" key="5">
    <source>
        <dbReference type="Pfam" id="PF01416"/>
    </source>
</evidence>
<sequence>MQRYRLAIQYNGTPYSGWQKGADSLKPAVQDVLESAIHSFVGKDNCGVCQISSRTDSGVHALHNVLHLDLIRRARQVGDVREPHTPETVRRALNHLLQGSEIQVLNCRAVAREGAEAFHARYGALERRYIYRLLSGRSVFEAKRAWCLGLNVTERRLDVAAMHAAAQALVGEHMDFTSFRGKDCQAQSPVKIIRSIDVVHASPDPFHPHATCGDIVHVCMRAHSFLYHMVRNITGALHAVGLGRLPPSAILDILRARDRGIAPPMAPAQGLYLERVLYKDDLEEAAGGRGGVQPLSEVKANETSLFRRYRLGRGPLFDVFPRPLRGPLARHSLLPCLSFRHRFACVALKKNDGTLLSIMNATSLYTACLRLLNSFHFQ</sequence>
<dbReference type="Gene3D" id="3.30.70.580">
    <property type="entry name" value="Pseudouridine synthase I, catalytic domain, N-terminal subdomain"/>
    <property type="match status" value="1"/>
</dbReference>
<evidence type="ECO:0000313" key="7">
    <source>
        <dbReference type="Proteomes" id="UP000019335"/>
    </source>
</evidence>
<comment type="catalytic activity">
    <reaction evidence="4">
        <text>uridine(38/39/40) in tRNA = pseudouridine(38/39/40) in tRNA</text>
        <dbReference type="Rhea" id="RHEA:22376"/>
        <dbReference type="Rhea" id="RHEA-COMP:10085"/>
        <dbReference type="Rhea" id="RHEA-COMP:10087"/>
        <dbReference type="ChEBI" id="CHEBI:65314"/>
        <dbReference type="ChEBI" id="CHEBI:65315"/>
        <dbReference type="EC" id="5.4.99.12"/>
    </reaction>
</comment>
<dbReference type="GO" id="GO:0031119">
    <property type="term" value="P:tRNA pseudouridine synthesis"/>
    <property type="evidence" value="ECO:0007669"/>
    <property type="project" value="TreeGrafter"/>
</dbReference>
<dbReference type="EMBL" id="AZIL01000355">
    <property type="protein sequence ID" value="EWM28056.1"/>
    <property type="molecule type" value="Genomic_DNA"/>
</dbReference>
<feature type="domain" description="Pseudouridine synthase I TruA alpha/beta" evidence="5">
    <location>
        <begin position="7"/>
        <end position="122"/>
    </location>
</feature>
<accession>W7U5I0</accession>
<organism evidence="6 7">
    <name type="scientific">Nannochloropsis gaditana</name>
    <dbReference type="NCBI Taxonomy" id="72520"/>
    <lineage>
        <taxon>Eukaryota</taxon>
        <taxon>Sar</taxon>
        <taxon>Stramenopiles</taxon>
        <taxon>Ochrophyta</taxon>
        <taxon>Eustigmatophyceae</taxon>
        <taxon>Eustigmatales</taxon>
        <taxon>Monodopsidaceae</taxon>
        <taxon>Nannochloropsis</taxon>
    </lineage>
</organism>
<dbReference type="SUPFAM" id="SSF55120">
    <property type="entry name" value="Pseudouridine synthase"/>
    <property type="match status" value="1"/>
</dbReference>
<evidence type="ECO:0000256" key="1">
    <source>
        <dbReference type="ARBA" id="ARBA00009375"/>
    </source>
</evidence>
<dbReference type="EC" id="5.4.99.12" evidence="4"/>
<dbReference type="InterPro" id="IPR020094">
    <property type="entry name" value="TruA/RsuA/RluB/E/F_N"/>
</dbReference>
<dbReference type="Proteomes" id="UP000019335">
    <property type="component" value="Chromosome 5"/>
</dbReference>
<dbReference type="CDD" id="cd02570">
    <property type="entry name" value="PseudoU_synth_EcTruA"/>
    <property type="match status" value="1"/>
</dbReference>
<gene>
    <name evidence="6" type="ORF">Naga_100044g23</name>
</gene>
<dbReference type="InterPro" id="IPR020103">
    <property type="entry name" value="PsdUridine_synth_cat_dom_sf"/>
</dbReference>
<keyword evidence="7" id="KW-1185">Reference proteome</keyword>
<dbReference type="PANTHER" id="PTHR11142">
    <property type="entry name" value="PSEUDOURIDYLATE SYNTHASE"/>
    <property type="match status" value="1"/>
</dbReference>
<dbReference type="GO" id="GO:0160147">
    <property type="term" value="F:tRNA pseudouridine(38-40) synthase activity"/>
    <property type="evidence" value="ECO:0007669"/>
    <property type="project" value="UniProtKB-EC"/>
</dbReference>
<protein>
    <recommendedName>
        <fullName evidence="4">tRNA pseudouridine synthase</fullName>
        <ecNumber evidence="4">5.4.99.12</ecNumber>
    </recommendedName>
</protein>
<evidence type="ECO:0000256" key="4">
    <source>
        <dbReference type="RuleBase" id="RU003792"/>
    </source>
</evidence>
<dbReference type="Gene3D" id="3.30.70.660">
    <property type="entry name" value="Pseudouridine synthase I, catalytic domain, C-terminal subdomain"/>
    <property type="match status" value="1"/>
</dbReference>
<dbReference type="InterPro" id="IPR020095">
    <property type="entry name" value="PsdUridine_synth_TruA_C"/>
</dbReference>
<dbReference type="AlphaFoldDB" id="W7U5I0"/>
<keyword evidence="2 4" id="KW-0819">tRNA processing</keyword>
<dbReference type="HAMAP" id="MF_00171">
    <property type="entry name" value="TruA"/>
    <property type="match status" value="1"/>
</dbReference>
<comment type="caution">
    <text evidence="6">The sequence shown here is derived from an EMBL/GenBank/DDBJ whole genome shotgun (WGS) entry which is preliminary data.</text>
</comment>
<keyword evidence="3 4" id="KW-0413">Isomerase</keyword>
<dbReference type="GO" id="GO:0003723">
    <property type="term" value="F:RNA binding"/>
    <property type="evidence" value="ECO:0007669"/>
    <property type="project" value="InterPro"/>
</dbReference>
<evidence type="ECO:0000256" key="3">
    <source>
        <dbReference type="ARBA" id="ARBA00023235"/>
    </source>
</evidence>
<dbReference type="OrthoDB" id="271910at2759"/>
<name>W7U5I0_9STRA</name>
<reference evidence="6 7" key="1">
    <citation type="journal article" date="2014" name="Mol. Plant">
        <title>Chromosome Scale Genome Assembly and Transcriptome Profiling of Nannochloropsis gaditana in Nitrogen Depletion.</title>
        <authorList>
            <person name="Corteggiani Carpinelli E."/>
            <person name="Telatin A."/>
            <person name="Vitulo N."/>
            <person name="Forcato C."/>
            <person name="D'Angelo M."/>
            <person name="Schiavon R."/>
            <person name="Vezzi A."/>
            <person name="Giacometti G.M."/>
            <person name="Morosinotto T."/>
            <person name="Valle G."/>
        </authorList>
    </citation>
    <scope>NUCLEOTIDE SEQUENCE [LARGE SCALE GENOMIC DNA]</scope>
    <source>
        <strain evidence="6 7">B-31</strain>
    </source>
</reference>
<dbReference type="InterPro" id="IPR020097">
    <property type="entry name" value="PsdUridine_synth_TruA_a/b_dom"/>
</dbReference>
<dbReference type="InterPro" id="IPR001406">
    <property type="entry name" value="PsdUridine_synth_TruA"/>
</dbReference>